<dbReference type="Pfam" id="PF13289">
    <property type="entry name" value="SIR2_2"/>
    <property type="match status" value="1"/>
</dbReference>
<comment type="caution">
    <text evidence="2">The sequence shown here is derived from an EMBL/GenBank/DDBJ whole genome shotgun (WGS) entry which is preliminary data.</text>
</comment>
<feature type="region of interest" description="Disordered" evidence="1">
    <location>
        <begin position="412"/>
        <end position="433"/>
    </location>
</feature>
<name>A0A841T0I5_9BACL</name>
<sequence length="433" mass="48564">MTEWASNIYRAGPEERTFGKDLSKEEIKEARSQIEPWLSALFQSEHLSLLLGSGFTTSIGYLTKSAATGMGRVDSFGCKYEDRLNAYAEKSAKACGRGEPNIEDQIRAALALMEGLEIIQDPEWLNWKQALTRILNGFITSLLETEQGINEKISEGSADGELARSVLISFLVSFASRTATRERLNIFTTNYDRLIEYACDLIGLRVIDRFVGTLTPIFRSSRIDIDMHYNPPGIRGEPRYLEGVVKLTKLHGSLDWHYADKALRKWPVPFGAPSKYFYHVDDPVNKVMIYPNPAKDVETLQYPYAELFRDFSAALCRPNSAIVTYGYGFGDDHINRVLEDMLTIPSTHLVIISFDTAGGRIPRFVEKVGRDAQISLLIGNHFGDIGNLVNHYLPKSAIDTITIRKSELLAKRAEPQLPSGQSGLKTDERETSL</sequence>
<evidence type="ECO:0000313" key="3">
    <source>
        <dbReference type="Proteomes" id="UP000535838"/>
    </source>
</evidence>
<accession>A0A841T0I5</accession>
<dbReference type="AlphaFoldDB" id="A0A841T0I5"/>
<evidence type="ECO:0000256" key="1">
    <source>
        <dbReference type="SAM" id="MobiDB-lite"/>
    </source>
</evidence>
<organism evidence="2 3">
    <name type="scientific">Cohnella thailandensis</name>
    <dbReference type="NCBI Taxonomy" id="557557"/>
    <lineage>
        <taxon>Bacteria</taxon>
        <taxon>Bacillati</taxon>
        <taxon>Bacillota</taxon>
        <taxon>Bacilli</taxon>
        <taxon>Bacillales</taxon>
        <taxon>Paenibacillaceae</taxon>
        <taxon>Cohnella</taxon>
    </lineage>
</organism>
<proteinExistence type="predicted"/>
<dbReference type="RefSeq" id="WP_185121584.1">
    <property type="nucleotide sequence ID" value="NZ_JACJVQ010000017.1"/>
</dbReference>
<reference evidence="2 3" key="1">
    <citation type="submission" date="2020-08" db="EMBL/GenBank/DDBJ databases">
        <title>Cohnella phylogeny.</title>
        <authorList>
            <person name="Dunlap C."/>
        </authorList>
    </citation>
    <scope>NUCLEOTIDE SEQUENCE [LARGE SCALE GENOMIC DNA]</scope>
    <source>
        <strain evidence="2 3">DSM 25241</strain>
    </source>
</reference>
<dbReference type="EMBL" id="JACJVQ010000017">
    <property type="protein sequence ID" value="MBB6636376.1"/>
    <property type="molecule type" value="Genomic_DNA"/>
</dbReference>
<dbReference type="Proteomes" id="UP000535838">
    <property type="component" value="Unassembled WGS sequence"/>
</dbReference>
<protein>
    <submittedName>
        <fullName evidence="2">SIR2 family protein</fullName>
    </submittedName>
</protein>
<evidence type="ECO:0000313" key="2">
    <source>
        <dbReference type="EMBL" id="MBB6636376.1"/>
    </source>
</evidence>
<gene>
    <name evidence="2" type="ORF">H7B67_19820</name>
</gene>
<keyword evidence="3" id="KW-1185">Reference proteome</keyword>